<protein>
    <submittedName>
        <fullName evidence="1">Uncharacterized protein</fullName>
    </submittedName>
</protein>
<reference evidence="1 2" key="1">
    <citation type="submission" date="2016-11" db="EMBL/GenBank/DDBJ databases">
        <authorList>
            <person name="Jaros S."/>
            <person name="Januszkiewicz K."/>
            <person name="Wedrychowicz H."/>
        </authorList>
    </citation>
    <scope>NUCLEOTIDE SEQUENCE [LARGE SCALE GENOMIC DNA]</scope>
    <source>
        <strain evidence="1 2">DSM 6792</strain>
    </source>
</reference>
<gene>
    <name evidence="1" type="ORF">SAMN05444388_1046</name>
</gene>
<name>A0A1M5M0S8_FLAJO</name>
<dbReference type="Proteomes" id="UP000184112">
    <property type="component" value="Unassembled WGS sequence"/>
</dbReference>
<sequence>MIYKAVLKVVPFTKGAIALVEGKYYTIGIPGCQFDLDRKHFIAMSPEASILPGAYG</sequence>
<evidence type="ECO:0000313" key="2">
    <source>
        <dbReference type="Proteomes" id="UP000184112"/>
    </source>
</evidence>
<proteinExistence type="predicted"/>
<dbReference type="AlphaFoldDB" id="A0A1M5M0S8"/>
<accession>A0A1M5M0S8</accession>
<organism evidence="1 2">
    <name type="scientific">Flavobacterium johnsoniae</name>
    <name type="common">Cytophaga johnsonae</name>
    <dbReference type="NCBI Taxonomy" id="986"/>
    <lineage>
        <taxon>Bacteria</taxon>
        <taxon>Pseudomonadati</taxon>
        <taxon>Bacteroidota</taxon>
        <taxon>Flavobacteriia</taxon>
        <taxon>Flavobacteriales</taxon>
        <taxon>Flavobacteriaceae</taxon>
        <taxon>Flavobacterium</taxon>
    </lineage>
</organism>
<dbReference type="EMBL" id="FQWH01000004">
    <property type="protein sequence ID" value="SHG70780.1"/>
    <property type="molecule type" value="Genomic_DNA"/>
</dbReference>
<evidence type="ECO:0000313" key="1">
    <source>
        <dbReference type="EMBL" id="SHG70780.1"/>
    </source>
</evidence>